<reference evidence="1 2" key="1">
    <citation type="submission" date="2014-06" db="EMBL/GenBank/DDBJ databases">
        <authorList>
            <consortium name="DOE Joint Genome Institute"/>
            <person name="Kuo A."/>
            <person name="Kohler A."/>
            <person name="Nagy L.G."/>
            <person name="Floudas D."/>
            <person name="Copeland A."/>
            <person name="Barry K.W."/>
            <person name="Cichocki N."/>
            <person name="Veneault-Fourrey C."/>
            <person name="LaButti K."/>
            <person name="Lindquist E.A."/>
            <person name="Lipzen A."/>
            <person name="Lundell T."/>
            <person name="Morin E."/>
            <person name="Murat C."/>
            <person name="Sun H."/>
            <person name="Tunlid A."/>
            <person name="Henrissat B."/>
            <person name="Grigoriev I.V."/>
            <person name="Hibbett D.S."/>
            <person name="Martin F."/>
            <person name="Nordberg H.P."/>
            <person name="Cantor M.N."/>
            <person name="Hua S.X."/>
        </authorList>
    </citation>
    <scope>NUCLEOTIDE SEQUENCE [LARGE SCALE GENOMIC DNA]</scope>
    <source>
        <strain evidence="1 2">ATCC 200175</strain>
    </source>
</reference>
<evidence type="ECO:0000313" key="2">
    <source>
        <dbReference type="Proteomes" id="UP000053647"/>
    </source>
</evidence>
<keyword evidence="2" id="KW-1185">Reference proteome</keyword>
<proteinExistence type="predicted"/>
<sequence length="55" mass="5829">EHPNSDGIAHGTARVNSTVTEVPNMGCTTIGGSIRAGRYAMCRSRCDVRGWHGEG</sequence>
<dbReference type="HOGENOM" id="CLU_3038008_0_0_1"/>
<reference evidence="2" key="2">
    <citation type="submission" date="2015-01" db="EMBL/GenBank/DDBJ databases">
        <title>Evolutionary Origins and Diversification of the Mycorrhizal Mutualists.</title>
        <authorList>
            <consortium name="DOE Joint Genome Institute"/>
            <consortium name="Mycorrhizal Genomics Consortium"/>
            <person name="Kohler A."/>
            <person name="Kuo A."/>
            <person name="Nagy L.G."/>
            <person name="Floudas D."/>
            <person name="Copeland A."/>
            <person name="Barry K.W."/>
            <person name="Cichocki N."/>
            <person name="Veneault-Fourrey C."/>
            <person name="LaButti K."/>
            <person name="Lindquist E.A."/>
            <person name="Lipzen A."/>
            <person name="Lundell T."/>
            <person name="Morin E."/>
            <person name="Murat C."/>
            <person name="Riley R."/>
            <person name="Ohm R."/>
            <person name="Sun H."/>
            <person name="Tunlid A."/>
            <person name="Henrissat B."/>
            <person name="Grigoriev I.V."/>
            <person name="Hibbett D.S."/>
            <person name="Martin F."/>
        </authorList>
    </citation>
    <scope>NUCLEOTIDE SEQUENCE [LARGE SCALE GENOMIC DNA]</scope>
    <source>
        <strain evidence="2">ATCC 200175</strain>
    </source>
</reference>
<gene>
    <name evidence="1" type="ORF">PAXINDRAFT_169642</name>
</gene>
<accession>A0A0C9U6I7</accession>
<dbReference type="Proteomes" id="UP000053647">
    <property type="component" value="Unassembled WGS sequence"/>
</dbReference>
<dbReference type="EMBL" id="KN819341">
    <property type="protein sequence ID" value="KIJ14741.1"/>
    <property type="molecule type" value="Genomic_DNA"/>
</dbReference>
<evidence type="ECO:0000313" key="1">
    <source>
        <dbReference type="EMBL" id="KIJ14741.1"/>
    </source>
</evidence>
<organism evidence="1 2">
    <name type="scientific">Paxillus involutus ATCC 200175</name>
    <dbReference type="NCBI Taxonomy" id="664439"/>
    <lineage>
        <taxon>Eukaryota</taxon>
        <taxon>Fungi</taxon>
        <taxon>Dikarya</taxon>
        <taxon>Basidiomycota</taxon>
        <taxon>Agaricomycotina</taxon>
        <taxon>Agaricomycetes</taxon>
        <taxon>Agaricomycetidae</taxon>
        <taxon>Boletales</taxon>
        <taxon>Paxilineae</taxon>
        <taxon>Paxillaceae</taxon>
        <taxon>Paxillus</taxon>
    </lineage>
</organism>
<name>A0A0C9U6I7_PAXIN</name>
<dbReference type="AlphaFoldDB" id="A0A0C9U6I7"/>
<protein>
    <submittedName>
        <fullName evidence="1">Uncharacterized protein</fullName>
    </submittedName>
</protein>
<feature type="non-terminal residue" evidence="1">
    <location>
        <position position="1"/>
    </location>
</feature>